<dbReference type="OrthoDB" id="9768004at2"/>
<dbReference type="PANTHER" id="PTHR23150">
    <property type="entry name" value="SULFATASE MODIFYING FACTOR 1, 2"/>
    <property type="match status" value="1"/>
</dbReference>
<dbReference type="AlphaFoldDB" id="A0A6L3SX51"/>
<feature type="domain" description="Sulfatase-modifying factor enzyme-like" evidence="1">
    <location>
        <begin position="16"/>
        <end position="319"/>
    </location>
</feature>
<protein>
    <submittedName>
        <fullName evidence="2">Formylglycine-generating enzyme family protein</fullName>
    </submittedName>
</protein>
<accession>A0A6L3SX51</accession>
<evidence type="ECO:0000313" key="3">
    <source>
        <dbReference type="Proteomes" id="UP000474159"/>
    </source>
</evidence>
<dbReference type="InterPro" id="IPR016187">
    <property type="entry name" value="CTDL_fold"/>
</dbReference>
<comment type="caution">
    <text evidence="2">The sequence shown here is derived from an EMBL/GenBank/DDBJ whole genome shotgun (WGS) entry which is preliminary data.</text>
</comment>
<dbReference type="GO" id="GO:0120147">
    <property type="term" value="F:formylglycine-generating oxidase activity"/>
    <property type="evidence" value="ECO:0007669"/>
    <property type="project" value="TreeGrafter"/>
</dbReference>
<dbReference type="Gene3D" id="3.90.1580.10">
    <property type="entry name" value="paralog of FGE (formylglycine-generating enzyme)"/>
    <property type="match status" value="1"/>
</dbReference>
<dbReference type="Pfam" id="PF03781">
    <property type="entry name" value="FGE-sulfatase"/>
    <property type="match status" value="1"/>
</dbReference>
<name>A0A6L3SX51_9HYPH</name>
<organism evidence="2 3">
    <name type="scientific">Methylobacterium soli</name>
    <dbReference type="NCBI Taxonomy" id="553447"/>
    <lineage>
        <taxon>Bacteria</taxon>
        <taxon>Pseudomonadati</taxon>
        <taxon>Pseudomonadota</taxon>
        <taxon>Alphaproteobacteria</taxon>
        <taxon>Hyphomicrobiales</taxon>
        <taxon>Methylobacteriaceae</taxon>
        <taxon>Methylobacterium</taxon>
    </lineage>
</organism>
<dbReference type="InterPro" id="IPR042095">
    <property type="entry name" value="SUMF_sf"/>
</dbReference>
<reference evidence="2 3" key="1">
    <citation type="submission" date="2019-09" db="EMBL/GenBank/DDBJ databases">
        <title>YIM 48816 draft genome.</title>
        <authorList>
            <person name="Jiang L."/>
        </authorList>
    </citation>
    <scope>NUCLEOTIDE SEQUENCE [LARGE SCALE GENOMIC DNA]</scope>
    <source>
        <strain evidence="2 3">YIM 48816</strain>
    </source>
</reference>
<dbReference type="SUPFAM" id="SSF56436">
    <property type="entry name" value="C-type lectin-like"/>
    <property type="match status" value="1"/>
</dbReference>
<evidence type="ECO:0000313" key="2">
    <source>
        <dbReference type="EMBL" id="KAB1076765.1"/>
    </source>
</evidence>
<dbReference type="InterPro" id="IPR051043">
    <property type="entry name" value="Sulfatase_Mod_Factor_Kinase"/>
</dbReference>
<dbReference type="EMBL" id="VZZK01000027">
    <property type="protein sequence ID" value="KAB1076765.1"/>
    <property type="molecule type" value="Genomic_DNA"/>
</dbReference>
<proteinExistence type="predicted"/>
<dbReference type="InterPro" id="IPR005532">
    <property type="entry name" value="SUMF_dom"/>
</dbReference>
<sequence>MTDVPVLTRSPARAPASDMIFLPGGTFRMGSDRHYPEEAPVHRVSVDGFWIDPTPVTNAQFRAFVRATGYVTVAEKRPDPKDYPGALPHMLQAGSLVFKPPRGPVDLRDWGSWWRFKFGVHWRRPYGPGSSIAGLDEHPVVHVAYADAETYAAWAGKAVPTEAEWEYAARGGLDGAEFAWGDSFTPGGRHMANTWQGAFPHENRAEDGFERTSPVTAFPPNGYGLSDMIGNAWEWTSDFYVPRHASDAAKACCIPQNPRGGRADESYDPGQPGIRIPRRVVKGGSHLCAPNYCRRYRPAARHAHPIDTSTSHIGFRCVRRDGGAP</sequence>
<keyword evidence="3" id="KW-1185">Reference proteome</keyword>
<dbReference type="Proteomes" id="UP000474159">
    <property type="component" value="Unassembled WGS sequence"/>
</dbReference>
<dbReference type="PANTHER" id="PTHR23150:SF19">
    <property type="entry name" value="FORMYLGLYCINE-GENERATING ENZYME"/>
    <property type="match status" value="1"/>
</dbReference>
<evidence type="ECO:0000259" key="1">
    <source>
        <dbReference type="Pfam" id="PF03781"/>
    </source>
</evidence>
<gene>
    <name evidence="2" type="ORF">F6X53_22010</name>
</gene>
<dbReference type="RefSeq" id="WP_151002503.1">
    <property type="nucleotide sequence ID" value="NZ_VZZK01000027.1"/>
</dbReference>